<evidence type="ECO:0000313" key="10">
    <source>
        <dbReference type="EMBL" id="GLV57706.1"/>
    </source>
</evidence>
<evidence type="ECO:0000256" key="6">
    <source>
        <dbReference type="ARBA" id="ARBA00022989"/>
    </source>
</evidence>
<evidence type="ECO:0000256" key="5">
    <source>
        <dbReference type="ARBA" id="ARBA00022692"/>
    </source>
</evidence>
<dbReference type="PANTHER" id="PTHR33908:SF11">
    <property type="entry name" value="MEMBRANE PROTEIN"/>
    <property type="match status" value="1"/>
</dbReference>
<evidence type="ECO:0008006" key="12">
    <source>
        <dbReference type="Google" id="ProtNLM"/>
    </source>
</evidence>
<evidence type="ECO:0000256" key="4">
    <source>
        <dbReference type="ARBA" id="ARBA00022679"/>
    </source>
</evidence>
<evidence type="ECO:0000313" key="11">
    <source>
        <dbReference type="Proteomes" id="UP001344906"/>
    </source>
</evidence>
<feature type="transmembrane region" description="Helical" evidence="9">
    <location>
        <begin position="197"/>
        <end position="217"/>
    </location>
</feature>
<feature type="transmembrane region" description="Helical" evidence="9">
    <location>
        <begin position="314"/>
        <end position="331"/>
    </location>
</feature>
<keyword evidence="3" id="KW-0328">Glycosyltransferase</keyword>
<keyword evidence="4" id="KW-0808">Transferase</keyword>
<evidence type="ECO:0000256" key="3">
    <source>
        <dbReference type="ARBA" id="ARBA00022676"/>
    </source>
</evidence>
<sequence length="515" mass="56651">MYTVMNTVLSNATSTDEHPSTSMTRKGVLLIVGALLALLIIGLLMRLYTLGVPFDRDSYDEGVYWQTLRSLAAGSALYHPTFYSQPPMFILSIFPTYLLFGQTLWAARLGIALISLLGLVGIFLLGYTLRGWLGSIVALLLLLLAPLYLSASQTIQAEGPQVAFSILAVAFAYLWWHNPSGRRGDVYAGLCTLTLTLSIFSKLFALATLVPILLLAVAHLWRIRQQTASDRWRDSRSLLVGVAVMIIAMLLIMLPYLGHLGDFWSGVISFHTAASKVTGHISNTGRVVRFFIAPLGIAALYGSIVALVRRDWRVVPLLGWALACAILLWQQEPLFDHHFVIVIPALVALTCMGLGPLPLNSQRWRQLPALLTAGSLLLVLITLGVGARGIQVNYRNWQAQAASGGTQGSLRTAHDLQQAIAPDQLVITDGQFVAALAGRNTPPELVDTSSVRINTDYLTSSQLIQLASQPRVHAILFYTGRLTNSKLKPFRDWIPTRFREIHSYGKNSSLWVKIQ</sequence>
<reference evidence="10 11" key="1">
    <citation type="submission" date="2023-02" db="EMBL/GenBank/DDBJ databases">
        <title>Dictyobacter halimunensis sp. nov., a new member of the class Ktedonobacteria from forest soil in a geothermal area.</title>
        <authorList>
            <person name="Rachmania M.K."/>
            <person name="Ningsih F."/>
            <person name="Sakai Y."/>
            <person name="Yabe S."/>
            <person name="Yokota A."/>
            <person name="Sjamsuridzal W."/>
        </authorList>
    </citation>
    <scope>NUCLEOTIDE SEQUENCE [LARGE SCALE GENOMIC DNA]</scope>
    <source>
        <strain evidence="10 11">S3.2.2.5</strain>
    </source>
</reference>
<keyword evidence="7 9" id="KW-0472">Membrane</keyword>
<accession>A0ABQ6FVU2</accession>
<feature type="transmembrane region" description="Helical" evidence="9">
    <location>
        <begin position="82"/>
        <end position="100"/>
    </location>
</feature>
<feature type="transmembrane region" description="Helical" evidence="9">
    <location>
        <begin position="287"/>
        <end position="307"/>
    </location>
</feature>
<feature type="transmembrane region" description="Helical" evidence="9">
    <location>
        <begin position="161"/>
        <end position="177"/>
    </location>
</feature>
<feature type="transmembrane region" description="Helical" evidence="9">
    <location>
        <begin position="28"/>
        <end position="48"/>
    </location>
</feature>
<evidence type="ECO:0000256" key="2">
    <source>
        <dbReference type="ARBA" id="ARBA00022475"/>
    </source>
</evidence>
<evidence type="ECO:0000256" key="9">
    <source>
        <dbReference type="SAM" id="Phobius"/>
    </source>
</evidence>
<comment type="subcellular location">
    <subcellularLocation>
        <location evidence="1">Cell membrane</location>
        <topology evidence="1">Multi-pass membrane protein</topology>
    </subcellularLocation>
</comment>
<evidence type="ECO:0000256" key="1">
    <source>
        <dbReference type="ARBA" id="ARBA00004651"/>
    </source>
</evidence>
<comment type="caution">
    <text evidence="10">The sequence shown here is derived from an EMBL/GenBank/DDBJ whole genome shotgun (WGS) entry which is preliminary data.</text>
</comment>
<gene>
    <name evidence="10" type="ORF">KDH_45420</name>
</gene>
<evidence type="ECO:0000256" key="7">
    <source>
        <dbReference type="ARBA" id="ARBA00023136"/>
    </source>
</evidence>
<feature type="region of interest" description="Disordered" evidence="8">
    <location>
        <begin position="1"/>
        <end position="21"/>
    </location>
</feature>
<keyword evidence="5 9" id="KW-0812">Transmembrane</keyword>
<feature type="transmembrane region" description="Helical" evidence="9">
    <location>
        <begin position="107"/>
        <end position="126"/>
    </location>
</feature>
<feature type="transmembrane region" description="Helical" evidence="9">
    <location>
        <begin position="238"/>
        <end position="257"/>
    </location>
</feature>
<name>A0ABQ6FVU2_9CHLR</name>
<dbReference type="Proteomes" id="UP001344906">
    <property type="component" value="Unassembled WGS sequence"/>
</dbReference>
<feature type="transmembrane region" description="Helical" evidence="9">
    <location>
        <begin position="132"/>
        <end position="149"/>
    </location>
</feature>
<keyword evidence="6 9" id="KW-1133">Transmembrane helix</keyword>
<feature type="transmembrane region" description="Helical" evidence="9">
    <location>
        <begin position="369"/>
        <end position="390"/>
    </location>
</feature>
<organism evidence="10 11">
    <name type="scientific">Dictyobacter halimunensis</name>
    <dbReference type="NCBI Taxonomy" id="3026934"/>
    <lineage>
        <taxon>Bacteria</taxon>
        <taxon>Bacillati</taxon>
        <taxon>Chloroflexota</taxon>
        <taxon>Ktedonobacteria</taxon>
        <taxon>Ktedonobacterales</taxon>
        <taxon>Dictyobacteraceae</taxon>
        <taxon>Dictyobacter</taxon>
    </lineage>
</organism>
<evidence type="ECO:0000256" key="8">
    <source>
        <dbReference type="SAM" id="MobiDB-lite"/>
    </source>
</evidence>
<dbReference type="EMBL" id="BSRI01000002">
    <property type="protein sequence ID" value="GLV57706.1"/>
    <property type="molecule type" value="Genomic_DNA"/>
</dbReference>
<dbReference type="InterPro" id="IPR050297">
    <property type="entry name" value="LipidA_mod_glycosyltrf_83"/>
</dbReference>
<keyword evidence="2" id="KW-1003">Cell membrane</keyword>
<protein>
    <recommendedName>
        <fullName evidence="12">Glycosyltransferase RgtA/B/C/D-like domain-containing protein</fullName>
    </recommendedName>
</protein>
<keyword evidence="11" id="KW-1185">Reference proteome</keyword>
<proteinExistence type="predicted"/>
<feature type="transmembrane region" description="Helical" evidence="9">
    <location>
        <begin position="337"/>
        <end position="357"/>
    </location>
</feature>
<dbReference type="PANTHER" id="PTHR33908">
    <property type="entry name" value="MANNOSYLTRANSFERASE YKCB-RELATED"/>
    <property type="match status" value="1"/>
</dbReference>